<keyword evidence="6" id="KW-1185">Reference proteome</keyword>
<feature type="region of interest" description="Disordered" evidence="4">
    <location>
        <begin position="197"/>
        <end position="242"/>
    </location>
</feature>
<evidence type="ECO:0000256" key="4">
    <source>
        <dbReference type="SAM" id="MobiDB-lite"/>
    </source>
</evidence>
<protein>
    <recommendedName>
        <fullName evidence="7">BHLH domain-containing protein</fullName>
    </recommendedName>
</protein>
<evidence type="ECO:0000256" key="1">
    <source>
        <dbReference type="ARBA" id="ARBA00005510"/>
    </source>
</evidence>
<dbReference type="InterPro" id="IPR037546">
    <property type="entry name" value="SAC51-like"/>
</dbReference>
<name>A0A835B3N1_9POAL</name>
<organism evidence="5 6">
    <name type="scientific">Digitaria exilis</name>
    <dbReference type="NCBI Taxonomy" id="1010633"/>
    <lineage>
        <taxon>Eukaryota</taxon>
        <taxon>Viridiplantae</taxon>
        <taxon>Streptophyta</taxon>
        <taxon>Embryophyta</taxon>
        <taxon>Tracheophyta</taxon>
        <taxon>Spermatophyta</taxon>
        <taxon>Magnoliopsida</taxon>
        <taxon>Liliopsida</taxon>
        <taxon>Poales</taxon>
        <taxon>Poaceae</taxon>
        <taxon>PACMAD clade</taxon>
        <taxon>Panicoideae</taxon>
        <taxon>Panicodae</taxon>
        <taxon>Paniceae</taxon>
        <taxon>Anthephorinae</taxon>
        <taxon>Digitaria</taxon>
    </lineage>
</organism>
<dbReference type="AlphaFoldDB" id="A0A835B3N1"/>
<dbReference type="InterPro" id="IPR036638">
    <property type="entry name" value="HLH_DNA-bd_sf"/>
</dbReference>
<gene>
    <name evidence="5" type="ORF">HU200_043767</name>
</gene>
<evidence type="ECO:0000313" key="6">
    <source>
        <dbReference type="Proteomes" id="UP000636709"/>
    </source>
</evidence>
<feature type="region of interest" description="Disordered" evidence="4">
    <location>
        <begin position="156"/>
        <end position="185"/>
    </location>
</feature>
<sequence>MVTCRPTTSVDRLVNPVTQQRRHCLAIAKKLQAASEEKQRKGTDVIMQGGHGYGGYGYDAGAYASTGGYGYDAGAYASATASAGGSYYSSVYYPPPAPAAYEEAGRRRAQDLPAPPLDGVELKPSEACPKNYVIFDQTSTSSWVTFHPSLAHRLTTTGGSSSSATAGHATGAAHDDDLCSPVRHKEDSAEIDALMMSSEDGSGDDDVTSTGRAPGNGGGSSPDSTCSSTCGGGGGGMPGRKKKDRIKKMMRTLKGIIPGGGQMDTTAALDEAVCYLKSLNVQANKRRGSYADDCDACADHDGEDMMVACWHTSPTSRFICLCPPCCGPVIVLVSGGVGLGTTNRAALSAVWPPTLYKP</sequence>
<evidence type="ECO:0000313" key="5">
    <source>
        <dbReference type="EMBL" id="KAF8685855.1"/>
    </source>
</evidence>
<dbReference type="EMBL" id="JACEFO010002082">
    <property type="protein sequence ID" value="KAF8685855.1"/>
    <property type="molecule type" value="Genomic_DNA"/>
</dbReference>
<dbReference type="GO" id="GO:0046983">
    <property type="term" value="F:protein dimerization activity"/>
    <property type="evidence" value="ECO:0007669"/>
    <property type="project" value="InterPro"/>
</dbReference>
<dbReference type="Pfam" id="PF23173">
    <property type="entry name" value="bHLH_SAC51"/>
    <property type="match status" value="1"/>
</dbReference>
<dbReference type="PANTHER" id="PTHR36066:SF11">
    <property type="entry name" value="TRANSCRIPTION FACTOR BHLH144"/>
    <property type="match status" value="1"/>
</dbReference>
<evidence type="ECO:0000256" key="3">
    <source>
        <dbReference type="ARBA" id="ARBA00023163"/>
    </source>
</evidence>
<accession>A0A835B3N1</accession>
<keyword evidence="2" id="KW-0805">Transcription regulation</keyword>
<dbReference type="PANTHER" id="PTHR36066">
    <property type="entry name" value="TRANSCRIPTION FACTOR BHLH145"/>
    <property type="match status" value="1"/>
</dbReference>
<proteinExistence type="inferred from homology"/>
<evidence type="ECO:0008006" key="7">
    <source>
        <dbReference type="Google" id="ProtNLM"/>
    </source>
</evidence>
<dbReference type="Proteomes" id="UP000636709">
    <property type="component" value="Unassembled WGS sequence"/>
</dbReference>
<keyword evidence="3" id="KW-0804">Transcription</keyword>
<comment type="similarity">
    <text evidence="1">Belongs to the bHLH protein family.</text>
</comment>
<feature type="compositionally biased region" description="Low complexity" evidence="4">
    <location>
        <begin position="156"/>
        <end position="172"/>
    </location>
</feature>
<reference evidence="5" key="1">
    <citation type="submission" date="2020-07" db="EMBL/GenBank/DDBJ databases">
        <title>Genome sequence and genetic diversity analysis of an under-domesticated orphan crop, white fonio (Digitaria exilis).</title>
        <authorList>
            <person name="Bennetzen J.L."/>
            <person name="Chen S."/>
            <person name="Ma X."/>
            <person name="Wang X."/>
            <person name="Yssel A.E.J."/>
            <person name="Chaluvadi S.R."/>
            <person name="Johnson M."/>
            <person name="Gangashetty P."/>
            <person name="Hamidou F."/>
            <person name="Sanogo M.D."/>
            <person name="Zwaenepoel A."/>
            <person name="Wallace J."/>
            <person name="Van De Peer Y."/>
            <person name="Van Deynze A."/>
        </authorList>
    </citation>
    <scope>NUCLEOTIDE SEQUENCE</scope>
    <source>
        <tissue evidence="5">Leaves</tissue>
    </source>
</reference>
<comment type="caution">
    <text evidence="5">The sequence shown here is derived from an EMBL/GenBank/DDBJ whole genome shotgun (WGS) entry which is preliminary data.</text>
</comment>
<feature type="compositionally biased region" description="Basic and acidic residues" evidence="4">
    <location>
        <begin position="173"/>
        <end position="185"/>
    </location>
</feature>
<evidence type="ECO:0000256" key="2">
    <source>
        <dbReference type="ARBA" id="ARBA00023015"/>
    </source>
</evidence>
<dbReference type="OrthoDB" id="1921805at2759"/>
<dbReference type="SUPFAM" id="SSF47459">
    <property type="entry name" value="HLH, helix-loop-helix DNA-binding domain"/>
    <property type="match status" value="1"/>
</dbReference>